<sequence length="723" mass="79380">MEHSARPHARATYHAYKTLRGFLKGHKIQLNGEDLDIAAVVAVAKYGCMPHLDLNHDVLQGMNESVEVLHNQLAKGYYVYGVNTGYGGSADSRSDHHAALQLALMQLTQSAITTSLERGQNFSSALQDIGSHAMPYSWVKASMLVRENQILRGHSAVRIEVVQNLNELICKELIPLIPLRGSISASGDLMPLSYIAGALQGCPDILIRTDQGQGYELLPADQALQKAAIKPILLAPKEGLGLINGTAPSAALASLVLYETHQLTILSQYLTILASEVLGGNLEWLHPFIADTRPHIGQEEASANMRAFVAGSRLVTGIDIEKDPFKTGLCQDRYATRTSQQWIGPQLEDLMLAHQQVTIELNSTSDNPLIDGSGLSIHSGGNFQAASITSAMEKARLSLQMLGKMLFGQCTEMINPAMNNGLPANLAADDPSLSFTMKGIDINMASYMSELAFIASPVSSHVQSAEQHNQAINSLAFISARYSMTAVDLVSLMSASSIYVGCQGLDLRVMQETFLESLQPTVKTITNQMMTLHFPMPNIDDLHTKLFKNITSVWTETNSLDTTERCEKVASTSVSILVSCLCIQQGWDNQILIEHIEAWRIRMIGAIHDAYIIFRAQFFKNQTTVEYLGQASKKIYSFVRHELRVPFHRGLVEHPTPGDVMLDWRAKKTIGSWVGIIYESLRDGRLYEVLMDALSEGLVEVKTEDFTSDGWNNGVGNGTNGHA</sequence>
<dbReference type="OrthoDB" id="10051290at2759"/>
<evidence type="ECO:0000256" key="1">
    <source>
        <dbReference type="ARBA" id="ARBA00007238"/>
    </source>
</evidence>
<dbReference type="InterPro" id="IPR022313">
    <property type="entry name" value="Phe/His_NH3-lyase_AS"/>
</dbReference>
<dbReference type="Gene3D" id="1.10.275.10">
    <property type="entry name" value="Fumarase/aspartase (N-terminal domain)"/>
    <property type="match status" value="1"/>
</dbReference>
<accession>A0A2J6PMB6</accession>
<dbReference type="GO" id="GO:0005737">
    <property type="term" value="C:cytoplasm"/>
    <property type="evidence" value="ECO:0007669"/>
    <property type="project" value="InterPro"/>
</dbReference>
<dbReference type="CDD" id="cd00332">
    <property type="entry name" value="PAL-HAL"/>
    <property type="match status" value="1"/>
</dbReference>
<gene>
    <name evidence="3" type="ORF">NA56DRAFT_710084</name>
</gene>
<dbReference type="Proteomes" id="UP000235672">
    <property type="component" value="Unassembled WGS sequence"/>
</dbReference>
<dbReference type="PROSITE" id="PS00488">
    <property type="entry name" value="PAL_HISTIDASE"/>
    <property type="match status" value="1"/>
</dbReference>
<dbReference type="Gene3D" id="1.20.200.10">
    <property type="entry name" value="Fumarase/aspartase (Central domain)"/>
    <property type="match status" value="1"/>
</dbReference>
<dbReference type="STRING" id="1745343.A0A2J6PMB6"/>
<keyword evidence="4" id="KW-1185">Reference proteome</keyword>
<reference evidence="3 4" key="1">
    <citation type="submission" date="2016-05" db="EMBL/GenBank/DDBJ databases">
        <title>A degradative enzymes factory behind the ericoid mycorrhizal symbiosis.</title>
        <authorList>
            <consortium name="DOE Joint Genome Institute"/>
            <person name="Martino E."/>
            <person name="Morin E."/>
            <person name="Grelet G."/>
            <person name="Kuo A."/>
            <person name="Kohler A."/>
            <person name="Daghino S."/>
            <person name="Barry K."/>
            <person name="Choi C."/>
            <person name="Cichocki N."/>
            <person name="Clum A."/>
            <person name="Copeland A."/>
            <person name="Hainaut M."/>
            <person name="Haridas S."/>
            <person name="Labutti K."/>
            <person name="Lindquist E."/>
            <person name="Lipzen A."/>
            <person name="Khouja H.-R."/>
            <person name="Murat C."/>
            <person name="Ohm R."/>
            <person name="Olson A."/>
            <person name="Spatafora J."/>
            <person name="Veneault-Fourrey C."/>
            <person name="Henrissat B."/>
            <person name="Grigoriev I."/>
            <person name="Martin F."/>
            <person name="Perotto S."/>
        </authorList>
    </citation>
    <scope>NUCLEOTIDE SEQUENCE [LARGE SCALE GENOMIC DNA]</scope>
    <source>
        <strain evidence="3 4">UAMH 7357</strain>
    </source>
</reference>
<evidence type="ECO:0000313" key="3">
    <source>
        <dbReference type="EMBL" id="PMD15157.1"/>
    </source>
</evidence>
<comment type="similarity">
    <text evidence="1 2">Belongs to the PAL/histidase family.</text>
</comment>
<dbReference type="AlphaFoldDB" id="A0A2J6PMB6"/>
<dbReference type="InterPro" id="IPR008948">
    <property type="entry name" value="L-Aspartase-like"/>
</dbReference>
<evidence type="ECO:0000313" key="4">
    <source>
        <dbReference type="Proteomes" id="UP000235672"/>
    </source>
</evidence>
<dbReference type="Pfam" id="PF00221">
    <property type="entry name" value="Lyase_aromatic"/>
    <property type="match status" value="1"/>
</dbReference>
<dbReference type="GO" id="GO:0006559">
    <property type="term" value="P:L-phenylalanine catabolic process"/>
    <property type="evidence" value="ECO:0007669"/>
    <property type="project" value="InterPro"/>
</dbReference>
<dbReference type="NCBIfam" id="TIGR01226">
    <property type="entry name" value="phe_am_lyase"/>
    <property type="match status" value="1"/>
</dbReference>
<dbReference type="InterPro" id="IPR023144">
    <property type="entry name" value="Phe_NH3-lyase_shielding_dom_sf"/>
</dbReference>
<dbReference type="InterPro" id="IPR005922">
    <property type="entry name" value="Phe_NH3-lyase"/>
</dbReference>
<protein>
    <submittedName>
        <fullName evidence="3">Phenylalanine ammonia-lyase</fullName>
    </submittedName>
</protein>
<organism evidence="3 4">
    <name type="scientific">Hyaloscypha hepaticicola</name>
    <dbReference type="NCBI Taxonomy" id="2082293"/>
    <lineage>
        <taxon>Eukaryota</taxon>
        <taxon>Fungi</taxon>
        <taxon>Dikarya</taxon>
        <taxon>Ascomycota</taxon>
        <taxon>Pezizomycotina</taxon>
        <taxon>Leotiomycetes</taxon>
        <taxon>Helotiales</taxon>
        <taxon>Hyaloscyphaceae</taxon>
        <taxon>Hyaloscypha</taxon>
    </lineage>
</organism>
<name>A0A2J6PMB6_9HELO</name>
<dbReference type="InterPro" id="IPR001106">
    <property type="entry name" value="Aromatic_Lyase"/>
</dbReference>
<proteinExistence type="inferred from homology"/>
<keyword evidence="2 3" id="KW-0456">Lyase</keyword>
<dbReference type="GO" id="GO:0016841">
    <property type="term" value="F:ammonia-lyase activity"/>
    <property type="evidence" value="ECO:0007669"/>
    <property type="project" value="InterPro"/>
</dbReference>
<dbReference type="EMBL" id="KZ613515">
    <property type="protein sequence ID" value="PMD15157.1"/>
    <property type="molecule type" value="Genomic_DNA"/>
</dbReference>
<dbReference type="Gene3D" id="1.10.274.20">
    <property type="entry name" value="Phenylalanine ammonia-lyase 1, domain 3"/>
    <property type="match status" value="1"/>
</dbReference>
<dbReference type="InterPro" id="IPR024083">
    <property type="entry name" value="Fumarase/histidase_N"/>
</dbReference>
<evidence type="ECO:0000256" key="2">
    <source>
        <dbReference type="RuleBase" id="RU003954"/>
    </source>
</evidence>
<dbReference type="SUPFAM" id="SSF48557">
    <property type="entry name" value="L-aspartase-like"/>
    <property type="match status" value="1"/>
</dbReference>
<dbReference type="PANTHER" id="PTHR10362">
    <property type="entry name" value="HISTIDINE AMMONIA-LYASE"/>
    <property type="match status" value="1"/>
</dbReference>